<name>A0AAN9NHB2_PHACN</name>
<evidence type="ECO:0000313" key="2">
    <source>
        <dbReference type="EMBL" id="KAK7372626.1"/>
    </source>
</evidence>
<comment type="caution">
    <text evidence="2">The sequence shown here is derived from an EMBL/GenBank/DDBJ whole genome shotgun (WGS) entry which is preliminary data.</text>
</comment>
<keyword evidence="3" id="KW-1185">Reference proteome</keyword>
<accession>A0AAN9NHB2</accession>
<evidence type="ECO:0000313" key="3">
    <source>
        <dbReference type="Proteomes" id="UP001374584"/>
    </source>
</evidence>
<feature type="compositionally biased region" description="Polar residues" evidence="1">
    <location>
        <begin position="37"/>
        <end position="49"/>
    </location>
</feature>
<dbReference type="AlphaFoldDB" id="A0AAN9NHB2"/>
<organism evidence="2 3">
    <name type="scientific">Phaseolus coccineus</name>
    <name type="common">Scarlet runner bean</name>
    <name type="synonym">Phaseolus multiflorus</name>
    <dbReference type="NCBI Taxonomy" id="3886"/>
    <lineage>
        <taxon>Eukaryota</taxon>
        <taxon>Viridiplantae</taxon>
        <taxon>Streptophyta</taxon>
        <taxon>Embryophyta</taxon>
        <taxon>Tracheophyta</taxon>
        <taxon>Spermatophyta</taxon>
        <taxon>Magnoliopsida</taxon>
        <taxon>eudicotyledons</taxon>
        <taxon>Gunneridae</taxon>
        <taxon>Pentapetalae</taxon>
        <taxon>rosids</taxon>
        <taxon>fabids</taxon>
        <taxon>Fabales</taxon>
        <taxon>Fabaceae</taxon>
        <taxon>Papilionoideae</taxon>
        <taxon>50 kb inversion clade</taxon>
        <taxon>NPAAA clade</taxon>
        <taxon>indigoferoid/millettioid clade</taxon>
        <taxon>Phaseoleae</taxon>
        <taxon>Phaseolus</taxon>
    </lineage>
</organism>
<protein>
    <submittedName>
        <fullName evidence="2">Uncharacterized protein</fullName>
    </submittedName>
</protein>
<gene>
    <name evidence="2" type="ORF">VNO80_06013</name>
</gene>
<evidence type="ECO:0000256" key="1">
    <source>
        <dbReference type="SAM" id="MobiDB-lite"/>
    </source>
</evidence>
<dbReference type="Proteomes" id="UP001374584">
    <property type="component" value="Unassembled WGS sequence"/>
</dbReference>
<proteinExistence type="predicted"/>
<sequence length="163" mass="17666">MVSSFAIPKAKKLRGNEFSETLHDEAFGLCQFSPVQEDTSSTRSNNIDNCTSTCSSSSSSRFCSLHQEFTASGPNSQAPPLQPIKIFIHGEILQSAAEIEFLCQRNAECQQDPTLYTTGDSVISQVGGLWSTEGGISAYTNSGYRNPTKVTTTSSYSLYGVRV</sequence>
<reference evidence="2 3" key="1">
    <citation type="submission" date="2024-01" db="EMBL/GenBank/DDBJ databases">
        <title>The genomes of 5 underutilized Papilionoideae crops provide insights into root nodulation and disease resistanc.</title>
        <authorList>
            <person name="Jiang F."/>
        </authorList>
    </citation>
    <scope>NUCLEOTIDE SEQUENCE [LARGE SCALE GENOMIC DNA]</scope>
    <source>
        <strain evidence="2">JINMINGXINNONG_FW02</strain>
        <tissue evidence="2">Leaves</tissue>
    </source>
</reference>
<dbReference type="EMBL" id="JAYMYR010000003">
    <property type="protein sequence ID" value="KAK7372626.1"/>
    <property type="molecule type" value="Genomic_DNA"/>
</dbReference>
<feature type="region of interest" description="Disordered" evidence="1">
    <location>
        <begin position="37"/>
        <end position="58"/>
    </location>
</feature>